<evidence type="ECO:0000313" key="3">
    <source>
        <dbReference type="EMBL" id="MCS3903224.1"/>
    </source>
</evidence>
<dbReference type="Pfam" id="PF02613">
    <property type="entry name" value="Nitrate_red_del"/>
    <property type="match status" value="1"/>
</dbReference>
<organism evidence="3 4">
    <name type="scientific">Methylohalomonas lacus</name>
    <dbReference type="NCBI Taxonomy" id="398773"/>
    <lineage>
        <taxon>Bacteria</taxon>
        <taxon>Pseudomonadati</taxon>
        <taxon>Pseudomonadota</taxon>
        <taxon>Gammaproteobacteria</taxon>
        <taxon>Methylohalomonadales</taxon>
        <taxon>Methylohalomonadaceae</taxon>
        <taxon>Methylohalomonas</taxon>
    </lineage>
</organism>
<dbReference type="NCBIfam" id="TIGR00684">
    <property type="entry name" value="narJ"/>
    <property type="match status" value="1"/>
</dbReference>
<reference evidence="3" key="1">
    <citation type="submission" date="2022-08" db="EMBL/GenBank/DDBJ databases">
        <title>Genomic Encyclopedia of Type Strains, Phase III (KMG-III): the genomes of soil and plant-associated and newly described type strains.</title>
        <authorList>
            <person name="Whitman W."/>
        </authorList>
    </citation>
    <scope>NUCLEOTIDE SEQUENCE</scope>
    <source>
        <strain evidence="3">HMT 1</strain>
    </source>
</reference>
<dbReference type="SUPFAM" id="SSF89155">
    <property type="entry name" value="TorD-like"/>
    <property type="match status" value="1"/>
</dbReference>
<feature type="region of interest" description="Disordered" evidence="2">
    <location>
        <begin position="206"/>
        <end position="243"/>
    </location>
</feature>
<name>A0AAE3HLB0_9GAMM</name>
<protein>
    <submittedName>
        <fullName evidence="3">Nitrate reductase delta subunit</fullName>
    </submittedName>
</protein>
<dbReference type="GO" id="GO:0016530">
    <property type="term" value="F:metallochaperone activity"/>
    <property type="evidence" value="ECO:0007669"/>
    <property type="project" value="TreeGrafter"/>
</dbReference>
<dbReference type="Gene3D" id="1.10.3480.10">
    <property type="entry name" value="TorD-like"/>
    <property type="match status" value="1"/>
</dbReference>
<dbReference type="PANTHER" id="PTHR43680">
    <property type="entry name" value="NITRATE REDUCTASE MOLYBDENUM COFACTOR ASSEMBLY CHAPERONE"/>
    <property type="match status" value="1"/>
</dbReference>
<accession>A0AAE3HLB0</accession>
<dbReference type="InterPro" id="IPR036411">
    <property type="entry name" value="TorD-like_sf"/>
</dbReference>
<dbReference type="GO" id="GO:0051131">
    <property type="term" value="P:chaperone-mediated protein complex assembly"/>
    <property type="evidence" value="ECO:0007669"/>
    <property type="project" value="InterPro"/>
</dbReference>
<dbReference type="PANTHER" id="PTHR43680:SF2">
    <property type="entry name" value="NITRATE REDUCTASE MOLYBDENUM COFACTOR ASSEMBLY CHAPERONE NARJ"/>
    <property type="match status" value="1"/>
</dbReference>
<dbReference type="InterPro" id="IPR020945">
    <property type="entry name" value="DMSO/NO3_reduct_chaperone"/>
</dbReference>
<dbReference type="RefSeq" id="WP_259054848.1">
    <property type="nucleotide sequence ID" value="NZ_JANUCT010000007.1"/>
</dbReference>
<sequence length="243" mass="27269">MSHNDDATLQRALKAIALLLHYPDSTLQAAIDEIDRVLEARPELNHDDRDRLRQLIARLRDNDILDLQAEYVATFDHSKKVSLYLFEHVYGESRDRGPAMVELNNAYREKGLAIDAQLLPDYLPLFLEFCAGLDEHEAQDWLADTDHVLQQIHVRLSNRDSPYALPLHLLLRLLQRESAPAELVAELSDEARDDTRAAYDQGWMEAPVTFGPDQPASGCGQTAGGRAQPVTWKQQPAGKSGPA</sequence>
<comment type="caution">
    <text evidence="3">The sequence shown here is derived from an EMBL/GenBank/DDBJ whole genome shotgun (WGS) entry which is preliminary data.</text>
</comment>
<dbReference type="InterPro" id="IPR003765">
    <property type="entry name" value="NO3_reductase_chaperone_NarJ"/>
</dbReference>
<keyword evidence="4" id="KW-1185">Reference proteome</keyword>
<evidence type="ECO:0000256" key="2">
    <source>
        <dbReference type="SAM" id="MobiDB-lite"/>
    </source>
</evidence>
<dbReference type="Proteomes" id="UP001204445">
    <property type="component" value="Unassembled WGS sequence"/>
</dbReference>
<evidence type="ECO:0000256" key="1">
    <source>
        <dbReference type="ARBA" id="ARBA00023063"/>
    </source>
</evidence>
<evidence type="ECO:0000313" key="4">
    <source>
        <dbReference type="Proteomes" id="UP001204445"/>
    </source>
</evidence>
<dbReference type="EMBL" id="JANUCT010000007">
    <property type="protein sequence ID" value="MCS3903224.1"/>
    <property type="molecule type" value="Genomic_DNA"/>
</dbReference>
<dbReference type="AlphaFoldDB" id="A0AAE3HLB0"/>
<keyword evidence="1" id="KW-0534">Nitrate assimilation</keyword>
<proteinExistence type="predicted"/>
<gene>
    <name evidence="3" type="ORF">J2T55_001244</name>
</gene>
<dbReference type="GO" id="GO:0042128">
    <property type="term" value="P:nitrate assimilation"/>
    <property type="evidence" value="ECO:0007669"/>
    <property type="project" value="UniProtKB-KW"/>
</dbReference>
<dbReference type="GO" id="GO:0051082">
    <property type="term" value="F:unfolded protein binding"/>
    <property type="evidence" value="ECO:0007669"/>
    <property type="project" value="InterPro"/>
</dbReference>